<evidence type="ECO:0008006" key="8">
    <source>
        <dbReference type="Google" id="ProtNLM"/>
    </source>
</evidence>
<keyword evidence="4 5" id="KW-0472">Membrane</keyword>
<dbReference type="Proteomes" id="UP000230052">
    <property type="component" value="Unassembled WGS sequence"/>
</dbReference>
<feature type="transmembrane region" description="Helical" evidence="5">
    <location>
        <begin position="173"/>
        <end position="192"/>
    </location>
</feature>
<feature type="transmembrane region" description="Helical" evidence="5">
    <location>
        <begin position="134"/>
        <end position="153"/>
    </location>
</feature>
<feature type="transmembrane region" description="Helical" evidence="5">
    <location>
        <begin position="45"/>
        <end position="64"/>
    </location>
</feature>
<name>A0A2J0KTQ7_9BACT</name>
<feature type="transmembrane region" description="Helical" evidence="5">
    <location>
        <begin position="70"/>
        <end position="92"/>
    </location>
</feature>
<dbReference type="Pfam" id="PF03547">
    <property type="entry name" value="Mem_trans"/>
    <property type="match status" value="2"/>
</dbReference>
<dbReference type="AlphaFoldDB" id="A0A2J0KTQ7"/>
<dbReference type="InterPro" id="IPR004776">
    <property type="entry name" value="Mem_transp_PIN-like"/>
</dbReference>
<proteinExistence type="predicted"/>
<dbReference type="PANTHER" id="PTHR31419">
    <property type="entry name" value="PROTEIN PIN-LIKES 2"/>
    <property type="match status" value="1"/>
</dbReference>
<organism evidence="6 7">
    <name type="scientific">Candidatus Aquitaenariimonas noxiae</name>
    <dbReference type="NCBI Taxonomy" id="1974741"/>
    <lineage>
        <taxon>Bacteria</taxon>
        <taxon>Pseudomonadati</taxon>
        <taxon>Candidatus Omnitrophota</taxon>
        <taxon>Candidatus Aquitaenariimonas</taxon>
    </lineage>
</organism>
<dbReference type="EMBL" id="PEWV01000071">
    <property type="protein sequence ID" value="PIU41169.1"/>
    <property type="molecule type" value="Genomic_DNA"/>
</dbReference>
<feature type="transmembrane region" description="Helical" evidence="5">
    <location>
        <begin position="291"/>
        <end position="313"/>
    </location>
</feature>
<sequence length="318" mass="35660">MFDQFYSFNSISLGIFKVLILMLIGYSIHAAKLIKEEGIEALSNILLWVCFPALMIAKITSSFIPSAFPGWWLLPIAAIAMSSLGLAVGYLFQKPIKNFNSRKEFMSACAFQNSGYLPMTLVAFICKGEVCDRLLVYIFLFLIGFNLTIWGFVPAFLSKNFKKDFKLNSFLNQPLVATVFSVITVFLFGAKWIPEVAYDPLKMLGEASFPLSLLILGATLSEEAGHIPLDWRALASCTFAKLIALPMLVLIMLRYSPFDVSYKFFILLQSAMPSAISLVVIGSYTKADNKFFSGTVFYSHLFAIVTIPIWLYISKIFF</sequence>
<dbReference type="PANTHER" id="PTHR31419:SF1">
    <property type="entry name" value="PROTEIN PIN-LIKES 6"/>
    <property type="match status" value="1"/>
</dbReference>
<evidence type="ECO:0000256" key="4">
    <source>
        <dbReference type="ARBA" id="ARBA00023136"/>
    </source>
</evidence>
<evidence type="ECO:0000256" key="2">
    <source>
        <dbReference type="ARBA" id="ARBA00022692"/>
    </source>
</evidence>
<dbReference type="Gene3D" id="1.20.1530.20">
    <property type="match status" value="1"/>
</dbReference>
<comment type="subcellular location">
    <subcellularLocation>
        <location evidence="1">Membrane</location>
        <topology evidence="1">Multi-pass membrane protein</topology>
    </subcellularLocation>
</comment>
<gene>
    <name evidence="6" type="ORF">COS99_07465</name>
</gene>
<evidence type="ECO:0000256" key="5">
    <source>
        <dbReference type="SAM" id="Phobius"/>
    </source>
</evidence>
<evidence type="ECO:0000313" key="6">
    <source>
        <dbReference type="EMBL" id="PIU41169.1"/>
    </source>
</evidence>
<reference evidence="6 7" key="1">
    <citation type="submission" date="2017-09" db="EMBL/GenBank/DDBJ databases">
        <title>Depth-based differentiation of microbial function through sediment-hosted aquifers and enrichment of novel symbionts in the deep terrestrial subsurface.</title>
        <authorList>
            <person name="Probst A.J."/>
            <person name="Ladd B."/>
            <person name="Jarett J.K."/>
            <person name="Geller-Mcgrath D.E."/>
            <person name="Sieber C.M."/>
            <person name="Emerson J.B."/>
            <person name="Anantharaman K."/>
            <person name="Thomas B.C."/>
            <person name="Malmstrom R."/>
            <person name="Stieglmeier M."/>
            <person name="Klingl A."/>
            <person name="Woyke T."/>
            <person name="Ryan C.M."/>
            <person name="Banfield J.F."/>
        </authorList>
    </citation>
    <scope>NUCLEOTIDE SEQUENCE [LARGE SCALE GENOMIC DNA]</scope>
    <source>
        <strain evidence="6">CG07_land_8_20_14_0_80_42_15</strain>
    </source>
</reference>
<evidence type="ECO:0000256" key="1">
    <source>
        <dbReference type="ARBA" id="ARBA00004141"/>
    </source>
</evidence>
<feature type="transmembrane region" description="Helical" evidence="5">
    <location>
        <begin position="265"/>
        <end position="285"/>
    </location>
</feature>
<evidence type="ECO:0000313" key="7">
    <source>
        <dbReference type="Proteomes" id="UP000230052"/>
    </source>
</evidence>
<keyword evidence="2 5" id="KW-0812">Transmembrane</keyword>
<comment type="caution">
    <text evidence="6">The sequence shown here is derived from an EMBL/GenBank/DDBJ whole genome shotgun (WGS) entry which is preliminary data.</text>
</comment>
<protein>
    <recommendedName>
        <fullName evidence="8">Transporter</fullName>
    </recommendedName>
</protein>
<evidence type="ECO:0000256" key="3">
    <source>
        <dbReference type="ARBA" id="ARBA00022989"/>
    </source>
</evidence>
<accession>A0A2J0KTQ7</accession>
<dbReference type="GO" id="GO:0016020">
    <property type="term" value="C:membrane"/>
    <property type="evidence" value="ECO:0007669"/>
    <property type="project" value="UniProtKB-SubCell"/>
</dbReference>
<feature type="transmembrane region" description="Helical" evidence="5">
    <location>
        <begin position="233"/>
        <end position="253"/>
    </location>
</feature>
<dbReference type="GO" id="GO:0055085">
    <property type="term" value="P:transmembrane transport"/>
    <property type="evidence" value="ECO:0007669"/>
    <property type="project" value="InterPro"/>
</dbReference>
<keyword evidence="3 5" id="KW-1133">Transmembrane helix</keyword>
<dbReference type="InterPro" id="IPR038770">
    <property type="entry name" value="Na+/solute_symporter_sf"/>
</dbReference>
<dbReference type="InterPro" id="IPR039305">
    <property type="entry name" value="PILS2/6"/>
</dbReference>
<feature type="transmembrane region" description="Helical" evidence="5">
    <location>
        <begin position="6"/>
        <end position="24"/>
    </location>
</feature>